<evidence type="ECO:0008006" key="3">
    <source>
        <dbReference type="Google" id="ProtNLM"/>
    </source>
</evidence>
<proteinExistence type="predicted"/>
<gene>
    <name evidence="1" type="ORF">ACFOEI_14565</name>
</gene>
<dbReference type="SUPFAM" id="SSF63829">
    <property type="entry name" value="Calcium-dependent phosphotriesterase"/>
    <property type="match status" value="1"/>
</dbReference>
<sequence>MPFSNGQPDGDPIDFVTGFLTDDNKTRGRPVGVTVAPDGAAIIADDLSNTVWRVTPKGNQ</sequence>
<protein>
    <recommendedName>
        <fullName evidence="3">L-sorbosone dehydrogenase</fullName>
    </recommendedName>
</protein>
<organism evidence="1 2">
    <name type="scientific">Modicisalibacter luteus</name>
    <dbReference type="NCBI Taxonomy" id="453962"/>
    <lineage>
        <taxon>Bacteria</taxon>
        <taxon>Pseudomonadati</taxon>
        <taxon>Pseudomonadota</taxon>
        <taxon>Gammaproteobacteria</taxon>
        <taxon>Oceanospirillales</taxon>
        <taxon>Halomonadaceae</taxon>
        <taxon>Modicisalibacter</taxon>
    </lineage>
</organism>
<dbReference type="Proteomes" id="UP001595640">
    <property type="component" value="Unassembled WGS sequence"/>
</dbReference>
<dbReference type="RefSeq" id="WP_019017547.1">
    <property type="nucleotide sequence ID" value="NZ_BMXD01000001.1"/>
</dbReference>
<dbReference type="EMBL" id="JBHRUH010000031">
    <property type="protein sequence ID" value="MFC3293277.1"/>
    <property type="molecule type" value="Genomic_DNA"/>
</dbReference>
<name>A0ABV7M307_9GAMM</name>
<evidence type="ECO:0000313" key="1">
    <source>
        <dbReference type="EMBL" id="MFC3293277.1"/>
    </source>
</evidence>
<accession>A0ABV7M307</accession>
<reference evidence="2" key="1">
    <citation type="journal article" date="2019" name="Int. J. Syst. Evol. Microbiol.">
        <title>The Global Catalogue of Microorganisms (GCM) 10K type strain sequencing project: providing services to taxonomists for standard genome sequencing and annotation.</title>
        <authorList>
            <consortium name="The Broad Institute Genomics Platform"/>
            <consortium name="The Broad Institute Genome Sequencing Center for Infectious Disease"/>
            <person name="Wu L."/>
            <person name="Ma J."/>
        </authorList>
    </citation>
    <scope>NUCLEOTIDE SEQUENCE [LARGE SCALE GENOMIC DNA]</scope>
    <source>
        <strain evidence="2">KCTC 12847</strain>
    </source>
</reference>
<evidence type="ECO:0000313" key="2">
    <source>
        <dbReference type="Proteomes" id="UP001595640"/>
    </source>
</evidence>
<comment type="caution">
    <text evidence="1">The sequence shown here is derived from an EMBL/GenBank/DDBJ whole genome shotgun (WGS) entry which is preliminary data.</text>
</comment>
<keyword evidence="2" id="KW-1185">Reference proteome</keyword>